<evidence type="ECO:0008006" key="3">
    <source>
        <dbReference type="Google" id="ProtNLM"/>
    </source>
</evidence>
<organism evidence="1 2">
    <name type="scientific">Spirosoma sordidisoli</name>
    <dbReference type="NCBI Taxonomy" id="2502893"/>
    <lineage>
        <taxon>Bacteria</taxon>
        <taxon>Pseudomonadati</taxon>
        <taxon>Bacteroidota</taxon>
        <taxon>Cytophagia</taxon>
        <taxon>Cytophagales</taxon>
        <taxon>Cytophagaceae</taxon>
        <taxon>Spirosoma</taxon>
    </lineage>
</organism>
<proteinExistence type="predicted"/>
<evidence type="ECO:0000313" key="2">
    <source>
        <dbReference type="Proteomes" id="UP000290407"/>
    </source>
</evidence>
<dbReference type="InterPro" id="IPR038636">
    <property type="entry name" value="Wzi_sf"/>
</dbReference>
<dbReference type="Gene3D" id="2.40.160.130">
    <property type="entry name" value="Capsule assembly protein Wzi"/>
    <property type="match status" value="1"/>
</dbReference>
<keyword evidence="2" id="KW-1185">Reference proteome</keyword>
<evidence type="ECO:0000313" key="1">
    <source>
        <dbReference type="EMBL" id="RYC69897.1"/>
    </source>
</evidence>
<name>A0A4Q2UK60_9BACT</name>
<comment type="caution">
    <text evidence="1">The sequence shown here is derived from an EMBL/GenBank/DDBJ whole genome shotgun (WGS) entry which is preliminary data.</text>
</comment>
<dbReference type="Pfam" id="PF14052">
    <property type="entry name" value="Caps_assemb_Wzi"/>
    <property type="match status" value="1"/>
</dbReference>
<gene>
    <name evidence="1" type="ORF">EQG79_12705</name>
</gene>
<dbReference type="InterPro" id="IPR026950">
    <property type="entry name" value="Caps_assemb_Wzi"/>
</dbReference>
<protein>
    <recommendedName>
        <fullName evidence="3">Capsule assembly Wzi family protein</fullName>
    </recommendedName>
</protein>
<dbReference type="EMBL" id="SBLB01000003">
    <property type="protein sequence ID" value="RYC69897.1"/>
    <property type="molecule type" value="Genomic_DNA"/>
</dbReference>
<sequence>MTSFLRLLVCFLLGLANCSGQFTKPLQLDTEAGSYFSTSGLTPFWLRANQFGIVPREHAIMTVRQTLRVDYDRQPGSKWDSLRSVNKRIDWGWGLQAVFNAGYAYKLLIPEAYVKVKLGAFEIWSGRRRTTSGLADSILSSGSYAVSGNALPPLSLQFGIPEFTPRRGLISLKGFYNHGWFENDRFVKNAMLHQKALYLRLGKPSWRLKLYGGFNHQVMWGGNTERLPGTMVKNQQLPATFSDYLDAVMGSTLGARTNVDTNRVSQFDRENRIGNHLGTVDVGFEYTARSFSVFAYRQSIYEDGSLFYLINIRDGLHGLRIRNRRPLNPDGLQIQDLLLEYLYTQNQGGAVFSNNPSQRGRDNYFNHSQYQDGWSRYGLTIGTPFITPSGDGRTGLPLYGFTNNNRVSVMHIGLSGQVLDFFQFQVKASYSANKGTYEKPFAQTVRQFSSALTMSAPLYILNGVTASMAVALDTGNLYYNSLGFYVGIRKESQFGR</sequence>
<dbReference type="AlphaFoldDB" id="A0A4Q2UK60"/>
<dbReference type="Proteomes" id="UP000290407">
    <property type="component" value="Unassembled WGS sequence"/>
</dbReference>
<reference evidence="1 2" key="1">
    <citation type="submission" date="2019-01" db="EMBL/GenBank/DDBJ databases">
        <title>Spirosoma flava sp. nov., a propanil-degrading bacterium isolated from herbicide-contaminated soil.</title>
        <authorList>
            <person name="Zhang L."/>
            <person name="Jiang J.-D."/>
        </authorList>
    </citation>
    <scope>NUCLEOTIDE SEQUENCE [LARGE SCALE GENOMIC DNA]</scope>
    <source>
        <strain evidence="1 2">TY50</strain>
    </source>
</reference>
<accession>A0A4Q2UK60</accession>